<keyword evidence="2" id="KW-1185">Reference proteome</keyword>
<dbReference type="Proteomes" id="UP000694557">
    <property type="component" value="Unassembled WGS sequence"/>
</dbReference>
<organism evidence="1 2">
    <name type="scientific">Oncorhynchus kisutch</name>
    <name type="common">Coho salmon</name>
    <name type="synonym">Salmo kisutch</name>
    <dbReference type="NCBI Taxonomy" id="8019"/>
    <lineage>
        <taxon>Eukaryota</taxon>
        <taxon>Metazoa</taxon>
        <taxon>Chordata</taxon>
        <taxon>Craniata</taxon>
        <taxon>Vertebrata</taxon>
        <taxon>Euteleostomi</taxon>
        <taxon>Actinopterygii</taxon>
        <taxon>Neopterygii</taxon>
        <taxon>Teleostei</taxon>
        <taxon>Protacanthopterygii</taxon>
        <taxon>Salmoniformes</taxon>
        <taxon>Salmonidae</taxon>
        <taxon>Salmoninae</taxon>
        <taxon>Oncorhynchus</taxon>
    </lineage>
</organism>
<evidence type="ECO:0000313" key="2">
    <source>
        <dbReference type="Proteomes" id="UP000694557"/>
    </source>
</evidence>
<accession>A0A8C7N2C7</accession>
<reference evidence="1" key="1">
    <citation type="submission" date="2025-08" db="UniProtKB">
        <authorList>
            <consortium name="Ensembl"/>
        </authorList>
    </citation>
    <scope>IDENTIFICATION</scope>
</reference>
<dbReference type="GeneTree" id="ENSGT01010000229526"/>
<evidence type="ECO:0000313" key="1">
    <source>
        <dbReference type="Ensembl" id="ENSOKIP00005096940.1"/>
    </source>
</evidence>
<proteinExistence type="predicted"/>
<protein>
    <submittedName>
        <fullName evidence="1">Uncharacterized protein</fullName>
    </submittedName>
</protein>
<name>A0A8C7N2C7_ONCKI</name>
<reference evidence="1" key="2">
    <citation type="submission" date="2025-09" db="UniProtKB">
        <authorList>
            <consortium name="Ensembl"/>
        </authorList>
    </citation>
    <scope>IDENTIFICATION</scope>
</reference>
<sequence>VRGFRLVRDDESSVPLFLILVLGKFVWPGNPLQFQTVVAPVTGEGGSKTLGCAVRETLTEENQKGTPGAEDFGGEDALKCSTRTWNENDRLMLQCSSGCISQAELQDIAENLPVAVDENVSAFVPKRRDLSGEHGAQHGVSVASQSVQGRSVDLTANVEGDWVRQRVTVAVRGV</sequence>
<dbReference type="AlphaFoldDB" id="A0A8C7N2C7"/>
<dbReference type="Ensembl" id="ENSOKIT00005103790.1">
    <property type="protein sequence ID" value="ENSOKIP00005096940.1"/>
    <property type="gene ID" value="ENSOKIG00005042518.1"/>
</dbReference>